<dbReference type="InterPro" id="IPR036416">
    <property type="entry name" value="Pept_tRNA_hydro_sf"/>
</dbReference>
<comment type="function">
    <text evidence="8">Catalyzes the release of premature peptidyl moieties from peptidyl-tRNA molecules trapped in stalled 50S ribosomal subunits, and thus maintains levels of free tRNAs and 50S ribosomes.</text>
</comment>
<name>A0A063YGP2_9BACT</name>
<dbReference type="RefSeq" id="WP_036440187.1">
    <property type="nucleotide sequence ID" value="NZ_CP101127.1"/>
</dbReference>
<evidence type="ECO:0000256" key="8">
    <source>
        <dbReference type="HAMAP-Rule" id="MF_00083"/>
    </source>
</evidence>
<evidence type="ECO:0000313" key="13">
    <source>
        <dbReference type="Proteomes" id="UP000294882"/>
    </source>
</evidence>
<keyword evidence="8" id="KW-0963">Cytoplasm</keyword>
<dbReference type="HAMAP" id="MF_00083">
    <property type="entry name" value="Pept_tRNA_hydro_bact"/>
    <property type="match status" value="1"/>
</dbReference>
<evidence type="ECO:0000313" key="11">
    <source>
        <dbReference type="EMBL" id="TDU98191.1"/>
    </source>
</evidence>
<dbReference type="GO" id="GO:0005737">
    <property type="term" value="C:cytoplasm"/>
    <property type="evidence" value="ECO:0007669"/>
    <property type="project" value="UniProtKB-SubCell"/>
</dbReference>
<comment type="catalytic activity">
    <reaction evidence="6 8 9">
        <text>an N-acyl-L-alpha-aminoacyl-tRNA + H2O = an N-acyl-L-amino acid + a tRNA + H(+)</text>
        <dbReference type="Rhea" id="RHEA:54448"/>
        <dbReference type="Rhea" id="RHEA-COMP:10123"/>
        <dbReference type="Rhea" id="RHEA-COMP:13883"/>
        <dbReference type="ChEBI" id="CHEBI:15377"/>
        <dbReference type="ChEBI" id="CHEBI:15378"/>
        <dbReference type="ChEBI" id="CHEBI:59874"/>
        <dbReference type="ChEBI" id="CHEBI:78442"/>
        <dbReference type="ChEBI" id="CHEBI:138191"/>
        <dbReference type="EC" id="3.1.1.29"/>
    </reaction>
</comment>
<dbReference type="NCBIfam" id="TIGR00447">
    <property type="entry name" value="pth"/>
    <property type="match status" value="1"/>
</dbReference>
<feature type="binding site" evidence="8">
    <location>
        <position position="62"/>
    </location>
    <ligand>
        <name>tRNA</name>
        <dbReference type="ChEBI" id="CHEBI:17843"/>
    </ligand>
</feature>
<dbReference type="PROSITE" id="PS01196">
    <property type="entry name" value="PEPT_TRNA_HYDROL_2"/>
    <property type="match status" value="1"/>
</dbReference>
<dbReference type="EC" id="3.1.1.29" evidence="1 8"/>
<protein>
    <recommendedName>
        <fullName evidence="7 8">Peptidyl-tRNA hydrolase</fullName>
        <shortName evidence="8">Pth</shortName>
        <ecNumber evidence="1 8">3.1.1.29</ecNumber>
    </recommendedName>
</protein>
<evidence type="ECO:0000256" key="10">
    <source>
        <dbReference type="RuleBase" id="RU004320"/>
    </source>
</evidence>
<feature type="binding site" evidence="8">
    <location>
        <position position="108"/>
    </location>
    <ligand>
        <name>tRNA</name>
        <dbReference type="ChEBI" id="CHEBI:17843"/>
    </ligand>
</feature>
<sequence length="181" mass="20470">MKLIVGLGNPGAEYEKTRHNLGFLIIDALCKKIKIQLTDEKFNGIFFKNQDFIIAKPLTYMNKSGDFVQAIANYYDIKPVDILVVHDDIDLPMGKVVIKQNGSSGGHNGIKDIINKLGTTEFKRIKVGIGRSSDVINYVLSEFSKTDLENLKKLFDKLSDAIVTYIYNDIKYLLDKFSGKW</sequence>
<dbReference type="AlphaFoldDB" id="A0A063YGP2"/>
<evidence type="ECO:0000313" key="14">
    <source>
        <dbReference type="Proteomes" id="UP001059349"/>
    </source>
</evidence>
<dbReference type="EMBL" id="CP101127">
    <property type="protein sequence ID" value="UTO26039.1"/>
    <property type="molecule type" value="Genomic_DNA"/>
</dbReference>
<accession>A0A063YGP2</accession>
<dbReference type="PANTHER" id="PTHR17224">
    <property type="entry name" value="PEPTIDYL-TRNA HYDROLASE"/>
    <property type="match status" value="1"/>
</dbReference>
<dbReference type="Pfam" id="PF01195">
    <property type="entry name" value="Pept_tRNA_hydro"/>
    <property type="match status" value="1"/>
</dbReference>
<dbReference type="Proteomes" id="UP001059349">
    <property type="component" value="Chromosome"/>
</dbReference>
<dbReference type="Gene3D" id="3.40.50.1470">
    <property type="entry name" value="Peptidyl-tRNA hydrolase"/>
    <property type="match status" value="1"/>
</dbReference>
<dbReference type="Proteomes" id="UP000294882">
    <property type="component" value="Unassembled WGS sequence"/>
</dbReference>
<dbReference type="PROSITE" id="PS01195">
    <property type="entry name" value="PEPT_TRNA_HYDROL_1"/>
    <property type="match status" value="1"/>
</dbReference>
<dbReference type="GO" id="GO:0006515">
    <property type="term" value="P:protein quality control for misfolded or incompletely synthesized proteins"/>
    <property type="evidence" value="ECO:0007669"/>
    <property type="project" value="UniProtKB-UniRule"/>
</dbReference>
<comment type="subunit">
    <text evidence="8">Monomer.</text>
</comment>
<evidence type="ECO:0000256" key="6">
    <source>
        <dbReference type="ARBA" id="ARBA00048707"/>
    </source>
</evidence>
<comment type="subcellular location">
    <subcellularLocation>
        <location evidence="8">Cytoplasm</location>
    </subcellularLocation>
</comment>
<evidence type="ECO:0000256" key="9">
    <source>
        <dbReference type="RuleBase" id="RU000673"/>
    </source>
</evidence>
<evidence type="ECO:0000256" key="4">
    <source>
        <dbReference type="ARBA" id="ARBA00022884"/>
    </source>
</evidence>
<organism evidence="12 14">
    <name type="scientific">Metamycoplasma hyosynoviae</name>
    <dbReference type="NCBI Taxonomy" id="29559"/>
    <lineage>
        <taxon>Bacteria</taxon>
        <taxon>Bacillati</taxon>
        <taxon>Mycoplasmatota</taxon>
        <taxon>Mycoplasmoidales</taxon>
        <taxon>Metamycoplasmataceae</taxon>
        <taxon>Metamycoplasma</taxon>
    </lineage>
</organism>
<dbReference type="CDD" id="cd00462">
    <property type="entry name" value="PTH"/>
    <property type="match status" value="1"/>
</dbReference>
<reference evidence="12" key="2">
    <citation type="submission" date="2022-07" db="EMBL/GenBank/DDBJ databases">
        <title>Complete genome of Mycoplasma hyosynoviae B1.</title>
        <authorList>
            <person name="Spergser J."/>
        </authorList>
    </citation>
    <scope>NUCLEOTIDE SEQUENCE</scope>
    <source>
        <strain evidence="12">B1</strain>
    </source>
</reference>
<evidence type="ECO:0000256" key="5">
    <source>
        <dbReference type="ARBA" id="ARBA00038063"/>
    </source>
</evidence>
<keyword evidence="4 8" id="KW-0694">RNA-binding</keyword>
<dbReference type="GO" id="GO:0072344">
    <property type="term" value="P:rescue of stalled ribosome"/>
    <property type="evidence" value="ECO:0007669"/>
    <property type="project" value="UniProtKB-UniRule"/>
</dbReference>
<keyword evidence="3 8" id="KW-0378">Hydrolase</keyword>
<gene>
    <name evidence="8 12" type="primary">pth</name>
    <name evidence="11" type="ORF">JN03_0215</name>
    <name evidence="12" type="ORF">NMG93_00520</name>
</gene>
<keyword evidence="2 8" id="KW-0820">tRNA-binding</keyword>
<reference evidence="11 13" key="1">
    <citation type="submission" date="2019-03" db="EMBL/GenBank/DDBJ databases">
        <title>Genomic Encyclopedia of Archaeal and Bacterial Type Strains, Phase II (KMG-II): from individual species to whole genera.</title>
        <authorList>
            <person name="Goeker M."/>
        </authorList>
    </citation>
    <scope>NUCLEOTIDE SEQUENCE [LARGE SCALE GENOMIC DNA]</scope>
    <source>
        <strain evidence="11 13">ATCC 25591</strain>
    </source>
</reference>
<evidence type="ECO:0000256" key="3">
    <source>
        <dbReference type="ARBA" id="ARBA00022801"/>
    </source>
</evidence>
<evidence type="ECO:0000256" key="2">
    <source>
        <dbReference type="ARBA" id="ARBA00022555"/>
    </source>
</evidence>
<evidence type="ECO:0000313" key="12">
    <source>
        <dbReference type="EMBL" id="UTO26039.1"/>
    </source>
</evidence>
<comment type="similarity">
    <text evidence="5 8 10">Belongs to the PTH family.</text>
</comment>
<dbReference type="GO" id="GO:0000049">
    <property type="term" value="F:tRNA binding"/>
    <property type="evidence" value="ECO:0007669"/>
    <property type="project" value="UniProtKB-UniRule"/>
</dbReference>
<dbReference type="EMBL" id="SOCH01000002">
    <property type="protein sequence ID" value="TDU98191.1"/>
    <property type="molecule type" value="Genomic_DNA"/>
</dbReference>
<evidence type="ECO:0000256" key="7">
    <source>
        <dbReference type="ARBA" id="ARBA00050038"/>
    </source>
</evidence>
<dbReference type="GeneID" id="75104951"/>
<dbReference type="GO" id="GO:0004045">
    <property type="term" value="F:peptidyl-tRNA hydrolase activity"/>
    <property type="evidence" value="ECO:0007669"/>
    <property type="project" value="UniProtKB-UniRule"/>
</dbReference>
<feature type="active site" description="Proton acceptor" evidence="8">
    <location>
        <position position="19"/>
    </location>
</feature>
<feature type="site" description="Stabilizes the basic form of H active site to accept a proton" evidence="8">
    <location>
        <position position="87"/>
    </location>
</feature>
<comment type="function">
    <text evidence="8">Hydrolyzes ribosome-free peptidyl-tRNAs (with 1 or more amino acids incorporated), which drop off the ribosome during protein synthesis, or as a result of ribosome stalling.</text>
</comment>
<dbReference type="SUPFAM" id="SSF53178">
    <property type="entry name" value="Peptidyl-tRNA hydrolase-like"/>
    <property type="match status" value="1"/>
</dbReference>
<feature type="binding site" evidence="8">
    <location>
        <position position="14"/>
    </location>
    <ligand>
        <name>tRNA</name>
        <dbReference type="ChEBI" id="CHEBI:17843"/>
    </ligand>
</feature>
<evidence type="ECO:0000256" key="1">
    <source>
        <dbReference type="ARBA" id="ARBA00013260"/>
    </source>
</evidence>
<feature type="site" description="Discriminates between blocked and unblocked aminoacyl-tRNA" evidence="8">
    <location>
        <position position="9"/>
    </location>
</feature>
<dbReference type="FunFam" id="3.40.50.1470:FF:000001">
    <property type="entry name" value="Peptidyl-tRNA hydrolase"/>
    <property type="match status" value="1"/>
</dbReference>
<dbReference type="PANTHER" id="PTHR17224:SF1">
    <property type="entry name" value="PEPTIDYL-TRNA HYDROLASE"/>
    <property type="match status" value="1"/>
</dbReference>
<dbReference type="InterPro" id="IPR018171">
    <property type="entry name" value="Pept_tRNA_hydro_CS"/>
</dbReference>
<feature type="binding site" evidence="8">
    <location>
        <position position="60"/>
    </location>
    <ligand>
        <name>tRNA</name>
        <dbReference type="ChEBI" id="CHEBI:17843"/>
    </ligand>
</feature>
<dbReference type="InterPro" id="IPR001328">
    <property type="entry name" value="Pept_tRNA_hydro"/>
</dbReference>
<proteinExistence type="inferred from homology"/>